<accession>A0AAV2FIV5</accession>
<feature type="region of interest" description="Disordered" evidence="1">
    <location>
        <begin position="371"/>
        <end position="395"/>
    </location>
</feature>
<evidence type="ECO:0000313" key="2">
    <source>
        <dbReference type="EMBL" id="CAL1397927.1"/>
    </source>
</evidence>
<name>A0AAV2FIV5_9ROSI</name>
<protein>
    <submittedName>
        <fullName evidence="2">Uncharacterized protein</fullName>
    </submittedName>
</protein>
<dbReference type="AlphaFoldDB" id="A0AAV2FIV5"/>
<organism evidence="2 3">
    <name type="scientific">Linum trigynum</name>
    <dbReference type="NCBI Taxonomy" id="586398"/>
    <lineage>
        <taxon>Eukaryota</taxon>
        <taxon>Viridiplantae</taxon>
        <taxon>Streptophyta</taxon>
        <taxon>Embryophyta</taxon>
        <taxon>Tracheophyta</taxon>
        <taxon>Spermatophyta</taxon>
        <taxon>Magnoliopsida</taxon>
        <taxon>eudicotyledons</taxon>
        <taxon>Gunneridae</taxon>
        <taxon>Pentapetalae</taxon>
        <taxon>rosids</taxon>
        <taxon>fabids</taxon>
        <taxon>Malpighiales</taxon>
        <taxon>Linaceae</taxon>
        <taxon>Linum</taxon>
    </lineage>
</organism>
<dbReference type="PANTHER" id="PTHR34194:SF2">
    <property type="entry name" value="F14J8.16 PROTEIN"/>
    <property type="match status" value="1"/>
</dbReference>
<reference evidence="2 3" key="1">
    <citation type="submission" date="2024-04" db="EMBL/GenBank/DDBJ databases">
        <authorList>
            <person name="Fracassetti M."/>
        </authorList>
    </citation>
    <scope>NUCLEOTIDE SEQUENCE [LARGE SCALE GENOMIC DNA]</scope>
</reference>
<evidence type="ECO:0000256" key="1">
    <source>
        <dbReference type="SAM" id="MobiDB-lite"/>
    </source>
</evidence>
<keyword evidence="3" id="KW-1185">Reference proteome</keyword>
<dbReference type="EMBL" id="OZ034819">
    <property type="protein sequence ID" value="CAL1397927.1"/>
    <property type="molecule type" value="Genomic_DNA"/>
</dbReference>
<evidence type="ECO:0000313" key="3">
    <source>
        <dbReference type="Proteomes" id="UP001497516"/>
    </source>
</evidence>
<feature type="region of interest" description="Disordered" evidence="1">
    <location>
        <begin position="18"/>
        <end position="40"/>
    </location>
</feature>
<proteinExistence type="predicted"/>
<gene>
    <name evidence="2" type="ORF">LTRI10_LOCUS38192</name>
</gene>
<dbReference type="PANTHER" id="PTHR34194">
    <property type="entry name" value="F14J8.16 PROTEIN"/>
    <property type="match status" value="1"/>
</dbReference>
<dbReference type="Proteomes" id="UP001497516">
    <property type="component" value="Chromosome 6"/>
</dbReference>
<sequence length="821" mass="91642">MGERMGLRGRKRKRSGFVEYPRSVNRMKSGGRNGWAGQSSELSGFKGRGFSSNSKPYGYEAVDRDYMRLLQPAFVEPEEEMDADFVQFMRDVGSLEARMPRSSRRCKMVGEGIVAGEYTDNGGVSMNKKKKCCRGFHKWKKNTPTGSSGDFLGDAVEESLDEDILGECSDGEYGMFLGHVKEEGCSYVVSIPTGNRKRSSFSYEAVDLGTGKGYAKREGRKGNGGVNCLNAGRGGVCSRSKFHLNRKSSPVEGSKIMNETAVGLSCGKTLRNNQGFQWKTSVANSSLGNENVFGESLGDDTPCVNNVTVDEPLAVPDVNNVTVDEPLDGEYETFLEHLTAHETSYMLNVTAGVGKSISFLYGTEDCNTREGFAKGQGRGGSGDLQPKKRRRDEDCINKTKVGSRSEMGFKTCQTNLLTSDANSSSGFRESDAYNFTLYESLDGEYEMFLEHLTVHENSFMLNVTTGNGKNISFLYGATDEDLPWKKRRNEGRLMELPNCDDACRTEEERGMEAYRDLSEQGMETLNPEIAVCTVNNARLMQLPKGDDALRTEKETAMEAYRDVSPQGMETLIGRNDTERSEGMNLPIHRDQSADKGPGIEYLDSTKQQCEEEVGGCDGQVDKCLNLQMKNLIADEDAIKEEAEEVDPTSSSDSDDIVIVIDPASFSHDKNTPFMPTEDPKLYVVQYDDEEDDPDVTNDHSEFRSKLMEILRQPYCDEEYDKLWAEVSRPRQKQFDEDTPRSSQDKHSLGMSYLDQHKDFTKKIAEVQTSPDLEHCRPRMLNLLRGFVYLMQNLPAVGAFKPWADKLCLEVLPSLRCDGEAN</sequence>